<comment type="caution">
    <text evidence="1">The sequence shown here is derived from an EMBL/GenBank/DDBJ whole genome shotgun (WGS) entry which is preliminary data.</text>
</comment>
<protein>
    <submittedName>
        <fullName evidence="1">Uncharacterized protein</fullName>
    </submittedName>
</protein>
<name>A0A943HGW0_9FIRM</name>
<dbReference type="EMBL" id="JAGZGG010000003">
    <property type="protein sequence ID" value="MBS5331353.1"/>
    <property type="molecule type" value="Genomic_DNA"/>
</dbReference>
<organism evidence="1 2">
    <name type="scientific">Subdoligranulum variabile</name>
    <dbReference type="NCBI Taxonomy" id="214851"/>
    <lineage>
        <taxon>Bacteria</taxon>
        <taxon>Bacillati</taxon>
        <taxon>Bacillota</taxon>
        <taxon>Clostridia</taxon>
        <taxon>Eubacteriales</taxon>
        <taxon>Oscillospiraceae</taxon>
        <taxon>Subdoligranulum</taxon>
    </lineage>
</organism>
<evidence type="ECO:0000313" key="1">
    <source>
        <dbReference type="EMBL" id="MBS5331353.1"/>
    </source>
</evidence>
<reference evidence="1" key="1">
    <citation type="submission" date="2021-02" db="EMBL/GenBank/DDBJ databases">
        <title>Infant gut strain persistence is associated with maternal origin, phylogeny, and functional potential including surface adhesion and iron acquisition.</title>
        <authorList>
            <person name="Lou Y.C."/>
        </authorList>
    </citation>
    <scope>NUCLEOTIDE SEQUENCE</scope>
    <source>
        <strain evidence="1">L3_101_000M1_dasL3_101_000M1_concoct_87</strain>
    </source>
</reference>
<proteinExistence type="predicted"/>
<sequence>MPPQETKQKHPFNLSDEKAERLAAATLEFYHWFIEQPGGREKLEARKAELRKRGLI</sequence>
<dbReference type="Proteomes" id="UP000759273">
    <property type="component" value="Unassembled WGS sequence"/>
</dbReference>
<gene>
    <name evidence="1" type="ORF">KHY36_02340</name>
</gene>
<evidence type="ECO:0000313" key="2">
    <source>
        <dbReference type="Proteomes" id="UP000759273"/>
    </source>
</evidence>
<accession>A0A943HGW0</accession>
<dbReference type="AlphaFoldDB" id="A0A943HGW0"/>